<dbReference type="AlphaFoldDB" id="A0A0F9TA36"/>
<evidence type="ECO:0000313" key="2">
    <source>
        <dbReference type="EMBL" id="KKN45811.1"/>
    </source>
</evidence>
<name>A0A0F9TA36_9ZZZZ</name>
<gene>
    <name evidence="2" type="ORF">LCGC14_0679390</name>
</gene>
<proteinExistence type="predicted"/>
<feature type="transmembrane region" description="Helical" evidence="1">
    <location>
        <begin position="12"/>
        <end position="32"/>
    </location>
</feature>
<comment type="caution">
    <text evidence="2">The sequence shown here is derived from an EMBL/GenBank/DDBJ whole genome shotgun (WGS) entry which is preliminary data.</text>
</comment>
<sequence length="352" mass="39056">MKFKDKKTKFYIAGAILGFVIVVGSVVSLTGYNPFAGDETPPPPPPTPLGASTFELYSGVDGEVVSNFATMDIWVPKSGATFDEGYEDITALVKNFEREESGKDADDISIDLSDYDYVWAEITGNSVWENNFHLIHPGGRNTEYRYYVHHMSSAVPFNIIFKNSGDAITIAGEQTNGNFTGVFDAPIDTSDAATRHYGDAWALSTTEYGELTLKQQKVYWDEGEWQDQYPTYDPTLDTVNEYDRDFETITNTFALKFVMNETISVTDGAATQINVTIAKGFPIDILISGTNLYMVWYDGFDFLNGPYTFDFEMWFGVNIIISTVYSGRVDVPGSLSSITNFVAYNTIATAAS</sequence>
<protein>
    <submittedName>
        <fullName evidence="2">Uncharacterized protein</fullName>
    </submittedName>
</protein>
<evidence type="ECO:0000256" key="1">
    <source>
        <dbReference type="SAM" id="Phobius"/>
    </source>
</evidence>
<accession>A0A0F9TA36</accession>
<keyword evidence="1" id="KW-1133">Transmembrane helix</keyword>
<dbReference type="EMBL" id="LAZR01001366">
    <property type="protein sequence ID" value="KKN45811.1"/>
    <property type="molecule type" value="Genomic_DNA"/>
</dbReference>
<keyword evidence="1" id="KW-0472">Membrane</keyword>
<keyword evidence="1" id="KW-0812">Transmembrane</keyword>
<organism evidence="2">
    <name type="scientific">marine sediment metagenome</name>
    <dbReference type="NCBI Taxonomy" id="412755"/>
    <lineage>
        <taxon>unclassified sequences</taxon>
        <taxon>metagenomes</taxon>
        <taxon>ecological metagenomes</taxon>
    </lineage>
</organism>
<reference evidence="2" key="1">
    <citation type="journal article" date="2015" name="Nature">
        <title>Complex archaea that bridge the gap between prokaryotes and eukaryotes.</title>
        <authorList>
            <person name="Spang A."/>
            <person name="Saw J.H."/>
            <person name="Jorgensen S.L."/>
            <person name="Zaremba-Niedzwiedzka K."/>
            <person name="Martijn J."/>
            <person name="Lind A.E."/>
            <person name="van Eijk R."/>
            <person name="Schleper C."/>
            <person name="Guy L."/>
            <person name="Ettema T.J."/>
        </authorList>
    </citation>
    <scope>NUCLEOTIDE SEQUENCE</scope>
</reference>